<sequence>MQGTRHKAHVDRAADETRSLVRKAKKQFYHVDLDASGDLSFEEFVLTLPTQFVSQRSRDELKQLFDLVDIDGDGRVSKQEFFLSTLSLSAKMTGSGLDAVFRKYDRALDHSSRQHGGGLDTMDVLEFRCLCDDMGFLEIADSLAAELPKDGHGHILIHRFMDMIRNRTSASADMSELMKSFLVALSVEAHHPVCTGSGRALRIDTTGFSFTGRDPEEARLNLEKMLEKQPLSLTTILRTSCERSTISIMEFVHAFETTLGFQGPKFVVYEIYDQIDADQSGRVAMEEVSAWLRGEMSAVAKRRNAMMSMTFKDLEKARASAEAAFEDASCRGSCERQPPKDAEKHWDAESFRAQIRQLLLERGLDASDWVRAWDAEGDDRLTKREFLRNMEHFVGDGQLWHTHMKAVAQVAFDQIDTDRGGVISLSELKHWLGDRRVVTIGAAGELEMVKFDVANPLAPQLREALQRNAMRVIDLFRAWDANGDGKISRPEFHRAMPLLGVELPAKVIDDLFDDYDPDKSGWMEFVELKKMLKPTLKPTPPSALQKRATTAAGDECRARSRRSPRRPVPASERPCEWESVAVGSRTGREKLG</sequence>
<dbReference type="SUPFAM" id="SSF47473">
    <property type="entry name" value="EF-hand"/>
    <property type="match status" value="2"/>
</dbReference>
<dbReference type="CDD" id="cd00051">
    <property type="entry name" value="EFh"/>
    <property type="match status" value="1"/>
</dbReference>
<evidence type="ECO:0000256" key="2">
    <source>
        <dbReference type="ARBA" id="ARBA00022737"/>
    </source>
</evidence>
<dbReference type="PROSITE" id="PS50222">
    <property type="entry name" value="EF_HAND_2"/>
    <property type="match status" value="4"/>
</dbReference>
<dbReference type="InterPro" id="IPR011992">
    <property type="entry name" value="EF-hand-dom_pair"/>
</dbReference>
<comment type="caution">
    <text evidence="6">The sequence shown here is derived from an EMBL/GenBank/DDBJ whole genome shotgun (WGS) entry which is preliminary data.</text>
</comment>
<dbReference type="GO" id="GO:0005509">
    <property type="term" value="F:calcium ion binding"/>
    <property type="evidence" value="ECO:0007669"/>
    <property type="project" value="InterPro"/>
</dbReference>
<keyword evidence="3" id="KW-0106">Calcium</keyword>
<dbReference type="InterPro" id="IPR002048">
    <property type="entry name" value="EF_hand_dom"/>
</dbReference>
<feature type="domain" description="EF-hand" evidence="5">
    <location>
        <begin position="56"/>
        <end position="91"/>
    </location>
</feature>
<dbReference type="Pfam" id="PF13499">
    <property type="entry name" value="EF-hand_7"/>
    <property type="match status" value="1"/>
</dbReference>
<evidence type="ECO:0000256" key="4">
    <source>
        <dbReference type="SAM" id="MobiDB-lite"/>
    </source>
</evidence>
<feature type="domain" description="EF-hand" evidence="5">
    <location>
        <begin position="403"/>
        <end position="438"/>
    </location>
</feature>
<name>A0A0M0JT89_9EUKA</name>
<dbReference type="PANTHER" id="PTHR34524:SF6">
    <property type="entry name" value="CALCYPHOSINE LIKE"/>
    <property type="match status" value="1"/>
</dbReference>
<dbReference type="InterPro" id="IPR051581">
    <property type="entry name" value="Ca-bind"/>
</dbReference>
<dbReference type="SMART" id="SM00054">
    <property type="entry name" value="EFh"/>
    <property type="match status" value="6"/>
</dbReference>
<gene>
    <name evidence="6" type="ORF">Ctob_013369</name>
</gene>
<dbReference type="Pfam" id="PF13202">
    <property type="entry name" value="EF-hand_5"/>
    <property type="match status" value="2"/>
</dbReference>
<protein>
    <recommendedName>
        <fullName evidence="5">EF-hand domain-containing protein</fullName>
    </recommendedName>
</protein>
<dbReference type="OrthoDB" id="191686at2759"/>
<evidence type="ECO:0000256" key="1">
    <source>
        <dbReference type="ARBA" id="ARBA00022723"/>
    </source>
</evidence>
<keyword evidence="7" id="KW-1185">Reference proteome</keyword>
<dbReference type="Gene3D" id="1.10.238.10">
    <property type="entry name" value="EF-hand"/>
    <property type="match status" value="4"/>
</dbReference>
<dbReference type="InterPro" id="IPR018247">
    <property type="entry name" value="EF_Hand_1_Ca_BS"/>
</dbReference>
<evidence type="ECO:0000313" key="6">
    <source>
        <dbReference type="EMBL" id="KOO29725.1"/>
    </source>
</evidence>
<accession>A0A0M0JT89</accession>
<feature type="region of interest" description="Disordered" evidence="4">
    <location>
        <begin position="534"/>
        <end position="592"/>
    </location>
</feature>
<dbReference type="Proteomes" id="UP000037460">
    <property type="component" value="Unassembled WGS sequence"/>
</dbReference>
<reference evidence="7" key="1">
    <citation type="journal article" date="2015" name="PLoS Genet.">
        <title>Genome Sequence and Transcriptome Analyses of Chrysochromulina tobin: Metabolic Tools for Enhanced Algal Fitness in the Prominent Order Prymnesiales (Haptophyceae).</title>
        <authorList>
            <person name="Hovde B.T."/>
            <person name="Deodato C.R."/>
            <person name="Hunsperger H.M."/>
            <person name="Ryken S.A."/>
            <person name="Yost W."/>
            <person name="Jha R.K."/>
            <person name="Patterson J."/>
            <person name="Monnat R.J. Jr."/>
            <person name="Barlow S.B."/>
            <person name="Starkenburg S.R."/>
            <person name="Cattolico R.A."/>
        </authorList>
    </citation>
    <scope>NUCLEOTIDE SEQUENCE</scope>
    <source>
        <strain evidence="7">CCMP291</strain>
    </source>
</reference>
<dbReference type="EMBL" id="JWZX01002372">
    <property type="protein sequence ID" value="KOO29725.1"/>
    <property type="molecule type" value="Genomic_DNA"/>
</dbReference>
<dbReference type="AlphaFoldDB" id="A0A0M0JT89"/>
<proteinExistence type="predicted"/>
<dbReference type="PROSITE" id="PS00018">
    <property type="entry name" value="EF_HAND_1"/>
    <property type="match status" value="6"/>
</dbReference>
<feature type="domain" description="EF-hand" evidence="5">
    <location>
        <begin position="503"/>
        <end position="538"/>
    </location>
</feature>
<evidence type="ECO:0000313" key="7">
    <source>
        <dbReference type="Proteomes" id="UP000037460"/>
    </source>
</evidence>
<feature type="domain" description="EF-hand" evidence="5">
    <location>
        <begin position="467"/>
        <end position="502"/>
    </location>
</feature>
<evidence type="ECO:0000259" key="5">
    <source>
        <dbReference type="PROSITE" id="PS50222"/>
    </source>
</evidence>
<keyword evidence="1" id="KW-0479">Metal-binding</keyword>
<organism evidence="6 7">
    <name type="scientific">Chrysochromulina tobinii</name>
    <dbReference type="NCBI Taxonomy" id="1460289"/>
    <lineage>
        <taxon>Eukaryota</taxon>
        <taxon>Haptista</taxon>
        <taxon>Haptophyta</taxon>
        <taxon>Prymnesiophyceae</taxon>
        <taxon>Prymnesiales</taxon>
        <taxon>Chrysochromulinaceae</taxon>
        <taxon>Chrysochromulina</taxon>
    </lineage>
</organism>
<evidence type="ECO:0000256" key="3">
    <source>
        <dbReference type="ARBA" id="ARBA00022837"/>
    </source>
</evidence>
<keyword evidence="2" id="KW-0677">Repeat</keyword>
<dbReference type="PANTHER" id="PTHR34524">
    <property type="entry name" value="CALCYPHOSIN"/>
    <property type="match status" value="1"/>
</dbReference>